<evidence type="ECO:0000313" key="3">
    <source>
        <dbReference type="Proteomes" id="UP000697710"/>
    </source>
</evidence>
<proteinExistence type="predicted"/>
<dbReference type="EMBL" id="JAGQHR010000107">
    <property type="protein sequence ID" value="MCA9727088.1"/>
    <property type="molecule type" value="Genomic_DNA"/>
</dbReference>
<protein>
    <submittedName>
        <fullName evidence="2">Uncharacterized protein</fullName>
    </submittedName>
</protein>
<evidence type="ECO:0000313" key="2">
    <source>
        <dbReference type="EMBL" id="MCA9727088.1"/>
    </source>
</evidence>
<organism evidence="2 3">
    <name type="scientific">Eiseniibacteriota bacterium</name>
    <dbReference type="NCBI Taxonomy" id="2212470"/>
    <lineage>
        <taxon>Bacteria</taxon>
        <taxon>Candidatus Eiseniibacteriota</taxon>
    </lineage>
</organism>
<dbReference type="AlphaFoldDB" id="A0A956LXF3"/>
<evidence type="ECO:0000256" key="1">
    <source>
        <dbReference type="SAM" id="MobiDB-lite"/>
    </source>
</evidence>
<name>A0A956LXF3_UNCEI</name>
<feature type="region of interest" description="Disordered" evidence="1">
    <location>
        <begin position="19"/>
        <end position="45"/>
    </location>
</feature>
<reference evidence="2" key="1">
    <citation type="submission" date="2020-04" db="EMBL/GenBank/DDBJ databases">
        <authorList>
            <person name="Zhang T."/>
        </authorList>
    </citation>
    <scope>NUCLEOTIDE SEQUENCE</scope>
    <source>
        <strain evidence="2">HKST-UBA01</strain>
    </source>
</reference>
<feature type="compositionally biased region" description="Gly residues" evidence="1">
    <location>
        <begin position="20"/>
        <end position="31"/>
    </location>
</feature>
<sequence>MEQDPTATLEQQSTAAAIHGGCGRFGGGQPGDGPPRAPALGGVSH</sequence>
<accession>A0A956LXF3</accession>
<comment type="caution">
    <text evidence="2">The sequence shown here is derived from an EMBL/GenBank/DDBJ whole genome shotgun (WGS) entry which is preliminary data.</text>
</comment>
<reference evidence="2" key="2">
    <citation type="journal article" date="2021" name="Microbiome">
        <title>Successional dynamics and alternative stable states in a saline activated sludge microbial community over 9 years.</title>
        <authorList>
            <person name="Wang Y."/>
            <person name="Ye J."/>
            <person name="Ju F."/>
            <person name="Liu L."/>
            <person name="Boyd J.A."/>
            <person name="Deng Y."/>
            <person name="Parks D.H."/>
            <person name="Jiang X."/>
            <person name="Yin X."/>
            <person name="Woodcroft B.J."/>
            <person name="Tyson G.W."/>
            <person name="Hugenholtz P."/>
            <person name="Polz M.F."/>
            <person name="Zhang T."/>
        </authorList>
    </citation>
    <scope>NUCLEOTIDE SEQUENCE</scope>
    <source>
        <strain evidence="2">HKST-UBA01</strain>
    </source>
</reference>
<dbReference type="Proteomes" id="UP000697710">
    <property type="component" value="Unassembled WGS sequence"/>
</dbReference>
<gene>
    <name evidence="2" type="ORF">KC729_05340</name>
</gene>